<comment type="subcellular location">
    <subcellularLocation>
        <location evidence="1">Membrane</location>
        <topology evidence="1">Single-pass membrane protein</topology>
    </subcellularLocation>
</comment>
<dbReference type="AlphaFoldDB" id="A0A2P5I811"/>
<sequence length="250" mass="27069">MRNHFFAPLALAFLSAVAAATTTTVNLVIPATHTLPNPRTLPPQTHATLSSFHFDASAYLSPANTFAFHNVSEGSYLLDVHSPSHAFAPLRVDVLPVVSGAGQTEKEERTAKLKIAAWETYRGNDWNNKGEAAVVTNSGALEVKVLGLKNFYMERSSFNVLSILKSPMILLGLVSMGIFFGMPYLVDNMDPEMKKEWEESQKSNPMNSLMGGQQGAQSPMGNFDMAAFLAGSSKDNNGNGVSKNQKSAQK</sequence>
<evidence type="ECO:0000313" key="10">
    <source>
        <dbReference type="EMBL" id="POS78642.1"/>
    </source>
</evidence>
<dbReference type="STRING" id="158607.A0A2P5I811"/>
<evidence type="ECO:0000256" key="5">
    <source>
        <dbReference type="ARBA" id="ARBA00023136"/>
    </source>
</evidence>
<dbReference type="InterPro" id="IPR019008">
    <property type="entry name" value="Beta_sandwich_EMC7"/>
</dbReference>
<gene>
    <name evidence="10" type="ORF">DHEL01_v202950</name>
</gene>
<evidence type="ECO:0000256" key="3">
    <source>
        <dbReference type="ARBA" id="ARBA00022729"/>
    </source>
</evidence>
<keyword evidence="3 8" id="KW-0732">Signal</keyword>
<evidence type="ECO:0000256" key="7">
    <source>
        <dbReference type="SAM" id="Phobius"/>
    </source>
</evidence>
<feature type="signal peptide" evidence="8">
    <location>
        <begin position="1"/>
        <end position="19"/>
    </location>
</feature>
<feature type="compositionally biased region" description="Polar residues" evidence="6">
    <location>
        <begin position="233"/>
        <end position="250"/>
    </location>
</feature>
<feature type="transmembrane region" description="Helical" evidence="7">
    <location>
        <begin position="168"/>
        <end position="186"/>
    </location>
</feature>
<keyword evidence="4 7" id="KW-1133">Transmembrane helix</keyword>
<comment type="caution">
    <text evidence="10">The sequence shown here is derived from an EMBL/GenBank/DDBJ whole genome shotgun (WGS) entry which is preliminary data.</text>
</comment>
<dbReference type="InParanoid" id="A0A2P5I811"/>
<evidence type="ECO:0000256" key="1">
    <source>
        <dbReference type="ARBA" id="ARBA00004167"/>
    </source>
</evidence>
<keyword evidence="11" id="KW-1185">Reference proteome</keyword>
<evidence type="ECO:0000256" key="6">
    <source>
        <dbReference type="SAM" id="MobiDB-lite"/>
    </source>
</evidence>
<evidence type="ECO:0000256" key="8">
    <source>
        <dbReference type="SAM" id="SignalP"/>
    </source>
</evidence>
<dbReference type="Proteomes" id="UP000094444">
    <property type="component" value="Unassembled WGS sequence"/>
</dbReference>
<evidence type="ECO:0000256" key="2">
    <source>
        <dbReference type="ARBA" id="ARBA00022692"/>
    </source>
</evidence>
<proteinExistence type="predicted"/>
<evidence type="ECO:0000313" key="11">
    <source>
        <dbReference type="Proteomes" id="UP000094444"/>
    </source>
</evidence>
<feature type="domain" description="ER membrane protein complex subunit 7 beta-sandwich" evidence="9">
    <location>
        <begin position="37"/>
        <end position="171"/>
    </location>
</feature>
<accession>A0A2P5I811</accession>
<feature type="chain" id="PRO_5015200122" description="ER membrane protein complex subunit 7 beta-sandwich domain-containing protein" evidence="8">
    <location>
        <begin position="20"/>
        <end position="250"/>
    </location>
</feature>
<organism evidence="10 11">
    <name type="scientific">Diaporthe helianthi</name>
    <dbReference type="NCBI Taxonomy" id="158607"/>
    <lineage>
        <taxon>Eukaryota</taxon>
        <taxon>Fungi</taxon>
        <taxon>Dikarya</taxon>
        <taxon>Ascomycota</taxon>
        <taxon>Pezizomycotina</taxon>
        <taxon>Sordariomycetes</taxon>
        <taxon>Sordariomycetidae</taxon>
        <taxon>Diaporthales</taxon>
        <taxon>Diaporthaceae</taxon>
        <taxon>Diaporthe</taxon>
    </lineage>
</organism>
<dbReference type="EMBL" id="MAVT02000170">
    <property type="protein sequence ID" value="POS78642.1"/>
    <property type="molecule type" value="Genomic_DNA"/>
</dbReference>
<dbReference type="OrthoDB" id="27095at2759"/>
<keyword evidence="2 7" id="KW-0812">Transmembrane</keyword>
<dbReference type="InterPro" id="IPR039163">
    <property type="entry name" value="EMC7"/>
</dbReference>
<evidence type="ECO:0000259" key="9">
    <source>
        <dbReference type="Pfam" id="PF09430"/>
    </source>
</evidence>
<keyword evidence="5 7" id="KW-0472">Membrane</keyword>
<dbReference type="PANTHER" id="PTHR13605:SF4">
    <property type="entry name" value="ER MEMBRANE PROTEIN COMPLEX SUBUNIT 7"/>
    <property type="match status" value="1"/>
</dbReference>
<evidence type="ECO:0000256" key="4">
    <source>
        <dbReference type="ARBA" id="ARBA00022989"/>
    </source>
</evidence>
<dbReference type="GO" id="GO:0072546">
    <property type="term" value="C:EMC complex"/>
    <property type="evidence" value="ECO:0007669"/>
    <property type="project" value="TreeGrafter"/>
</dbReference>
<protein>
    <recommendedName>
        <fullName evidence="9">ER membrane protein complex subunit 7 beta-sandwich domain-containing protein</fullName>
    </recommendedName>
</protein>
<feature type="compositionally biased region" description="Polar residues" evidence="6">
    <location>
        <begin position="202"/>
        <end position="220"/>
    </location>
</feature>
<dbReference type="Pfam" id="PF09430">
    <property type="entry name" value="EMC7_beta-sandw"/>
    <property type="match status" value="1"/>
</dbReference>
<feature type="region of interest" description="Disordered" evidence="6">
    <location>
        <begin position="195"/>
        <end position="250"/>
    </location>
</feature>
<dbReference type="PANTHER" id="PTHR13605">
    <property type="entry name" value="ER MEMBRANE PROTEIN COMPLEX SUBUNIT 7"/>
    <property type="match status" value="1"/>
</dbReference>
<reference evidence="10" key="1">
    <citation type="submission" date="2017-09" db="EMBL/GenBank/DDBJ databases">
        <title>Polyketide synthases of a Diaporthe helianthi virulent isolate.</title>
        <authorList>
            <person name="Baroncelli R."/>
        </authorList>
    </citation>
    <scope>NUCLEOTIDE SEQUENCE [LARGE SCALE GENOMIC DNA]</scope>
    <source>
        <strain evidence="10">7/96</strain>
    </source>
</reference>
<name>A0A2P5I811_DIAHE</name>